<evidence type="ECO:0000256" key="2">
    <source>
        <dbReference type="ARBA" id="ARBA00023002"/>
    </source>
</evidence>
<dbReference type="CDD" id="cd00644">
    <property type="entry name" value="HMG-CoA_reductase_classII"/>
    <property type="match status" value="1"/>
</dbReference>
<dbReference type="PROSITE" id="PS00318">
    <property type="entry name" value="HMG_COA_REDUCTASE_2"/>
    <property type="match status" value="1"/>
</dbReference>
<dbReference type="PANTHER" id="PTHR10572">
    <property type="entry name" value="3-HYDROXY-3-METHYLGLUTARYL-COENZYME A REDUCTASE"/>
    <property type="match status" value="1"/>
</dbReference>
<dbReference type="PROSITE" id="PS00066">
    <property type="entry name" value="HMG_COA_REDUCTASE_1"/>
    <property type="match status" value="1"/>
</dbReference>
<dbReference type="Gene3D" id="1.10.8.660">
    <property type="match status" value="1"/>
</dbReference>
<keyword evidence="2 3" id="KW-0560">Oxidoreductase</keyword>
<dbReference type="PRINTS" id="PR00071">
    <property type="entry name" value="HMGCOARDTASE"/>
</dbReference>
<keyword evidence="3" id="KW-0520">NAD</keyword>
<evidence type="ECO:0000256" key="3">
    <source>
        <dbReference type="RuleBase" id="RU361219"/>
    </source>
</evidence>
<dbReference type="PANTHER" id="PTHR10572:SF24">
    <property type="entry name" value="3-HYDROXY-3-METHYLGLUTARYL-COENZYME A REDUCTASE"/>
    <property type="match status" value="1"/>
</dbReference>
<dbReference type="EC" id="1.1.1.88" evidence="3"/>
<dbReference type="SUPFAM" id="SSF56542">
    <property type="entry name" value="Substrate-binding domain of HMG-CoA reductase"/>
    <property type="match status" value="1"/>
</dbReference>
<dbReference type="Proteomes" id="UP001193081">
    <property type="component" value="Unassembled WGS sequence"/>
</dbReference>
<dbReference type="EMBL" id="SIJK02000021">
    <property type="protein sequence ID" value="MBP1466577.1"/>
    <property type="molecule type" value="Genomic_DNA"/>
</dbReference>
<dbReference type="InterPro" id="IPR023076">
    <property type="entry name" value="HMG_CoA_Rdtase_CS"/>
</dbReference>
<dbReference type="SUPFAM" id="SSF55035">
    <property type="entry name" value="NAD-binding domain of HMG-CoA reductase"/>
    <property type="match status" value="1"/>
</dbReference>
<gene>
    <name evidence="4" type="ORF">EYB53_012750</name>
</gene>
<comment type="similarity">
    <text evidence="1 3">Belongs to the HMG-CoA reductase family.</text>
</comment>
<reference evidence="4 5" key="1">
    <citation type="submission" date="2021-03" db="EMBL/GenBank/DDBJ databases">
        <authorList>
            <person name="Grouzdev D.S."/>
        </authorList>
    </citation>
    <scope>NUCLEOTIDE SEQUENCE [LARGE SCALE GENOMIC DNA]</scope>
    <source>
        <strain evidence="4 5">M50-1</strain>
    </source>
</reference>
<dbReference type="InterPro" id="IPR009029">
    <property type="entry name" value="HMG_CoA_Rdtase_sub-bd_dom_sf"/>
</dbReference>
<dbReference type="InterPro" id="IPR009023">
    <property type="entry name" value="HMG_CoA_Rdtase_NAD(P)-bd_sf"/>
</dbReference>
<comment type="catalytic activity">
    <reaction evidence="3">
        <text>(R)-mevalonate + 2 NAD(+) + CoA = (3S)-3-hydroxy-3-methylglutaryl-CoA + 2 NADH + 2 H(+)</text>
        <dbReference type="Rhea" id="RHEA:14833"/>
        <dbReference type="ChEBI" id="CHEBI:15378"/>
        <dbReference type="ChEBI" id="CHEBI:36464"/>
        <dbReference type="ChEBI" id="CHEBI:43074"/>
        <dbReference type="ChEBI" id="CHEBI:57287"/>
        <dbReference type="ChEBI" id="CHEBI:57540"/>
        <dbReference type="ChEBI" id="CHEBI:57945"/>
        <dbReference type="EC" id="1.1.1.88"/>
    </reaction>
</comment>
<protein>
    <recommendedName>
        <fullName evidence="3">3-hydroxy-3-methylglutaryl coenzyme A reductase</fullName>
        <shortName evidence="3">HMG-CoA reductase</shortName>
        <ecNumber evidence="3">1.1.1.88</ecNumber>
    </recommendedName>
</protein>
<dbReference type="Gene3D" id="3.90.770.10">
    <property type="entry name" value="3-hydroxy-3-methylglutaryl-coenzyme A Reductase, Chain A, domain 2"/>
    <property type="match status" value="2"/>
</dbReference>
<evidence type="ECO:0000313" key="4">
    <source>
        <dbReference type="EMBL" id="MBP1466577.1"/>
    </source>
</evidence>
<dbReference type="GO" id="GO:0140643">
    <property type="term" value="F:hydroxymethylglutaryl-CoA reductase (NADH) activity"/>
    <property type="evidence" value="ECO:0007669"/>
    <property type="project" value="UniProtKB-EC"/>
</dbReference>
<proteinExistence type="inferred from homology"/>
<keyword evidence="5" id="KW-1185">Reference proteome</keyword>
<evidence type="ECO:0000313" key="5">
    <source>
        <dbReference type="Proteomes" id="UP001193081"/>
    </source>
</evidence>
<dbReference type="NCBIfam" id="TIGR00532">
    <property type="entry name" value="HMG_CoA_R_NAD"/>
    <property type="match status" value="1"/>
</dbReference>
<evidence type="ECO:0000256" key="1">
    <source>
        <dbReference type="ARBA" id="ARBA00007661"/>
    </source>
</evidence>
<dbReference type="InterPro" id="IPR023074">
    <property type="entry name" value="HMG_CoA_Rdtase_cat_sf"/>
</dbReference>
<name>A0ABS4DAW5_9CHLR</name>
<organism evidence="4 5">
    <name type="scientific">Candidatus Chloroploca mongolica</name>
    <dbReference type="NCBI Taxonomy" id="2528176"/>
    <lineage>
        <taxon>Bacteria</taxon>
        <taxon>Bacillati</taxon>
        <taxon>Chloroflexota</taxon>
        <taxon>Chloroflexia</taxon>
        <taxon>Chloroflexales</taxon>
        <taxon>Chloroflexineae</taxon>
        <taxon>Oscillochloridaceae</taxon>
        <taxon>Candidatus Chloroploca</taxon>
    </lineage>
</organism>
<dbReference type="Pfam" id="PF00368">
    <property type="entry name" value="HMG-CoA_red"/>
    <property type="match status" value="1"/>
</dbReference>
<comment type="caution">
    <text evidence="4">The sequence shown here is derived from an EMBL/GenBank/DDBJ whole genome shotgun (WGS) entry which is preliminary data.</text>
</comment>
<dbReference type="PROSITE" id="PS50065">
    <property type="entry name" value="HMG_COA_REDUCTASE_4"/>
    <property type="match status" value="1"/>
</dbReference>
<dbReference type="InterPro" id="IPR002202">
    <property type="entry name" value="HMG_CoA_Rdtase"/>
</dbReference>
<accession>A0ABS4DAW5</accession>
<comment type="pathway">
    <text evidence="3">Metabolic intermediate metabolism; (R)-mevalonate degradation; (S)-3-hydroxy-3-methylglutaryl-CoA from (R)-mevalonate: step 1/1.</text>
</comment>
<sequence>MGTKNSRLQGFYQLNPFERLQMVKSFDGLCEEDLRVLHGGHGTLTIERADKMIENVVGTYNLPLGIATNFLINGRDHLIPMVVEEPSIVAGASYAARMVREGGGFATNSTDPVMIGQIQIVGVAAPQSARHDIFTRKEEILAIANAQSRSLVGLGGGARDLEVNLHATSPMGPMMVVHLLVDTRDAMGANAINSMCEAVAPLIEQITGGRVYLRILSNLSDRRLARARCVVPTRALERDGLSGEEVAEGIMWAYAFAAVDPYRATTHNKGILNGVDPVIVATGNDWRAIEAGAHAYASRSGQYRSLSVWERDDEGNLVGTLEMPMAVGIVGGATRVHPAAQTALKLLGVKSANELAEICVAAGLASNLAAMRALACEGINRGHMGLHARQIAMAAGAHGPLVDEVVRRMIEERNIKPARAEELIAELR</sequence>
<dbReference type="InterPro" id="IPR004553">
    <property type="entry name" value="HMG_CoA_Rdtase_bac-typ"/>
</dbReference>
<dbReference type="RefSeq" id="WP_135478566.1">
    <property type="nucleotide sequence ID" value="NZ_SIJK02000021.1"/>
</dbReference>